<comment type="caution">
    <text evidence="1">The sequence shown here is derived from an EMBL/GenBank/DDBJ whole genome shotgun (WGS) entry which is preliminary data.</text>
</comment>
<name>A0A7C7D3D7_9FIRM</name>
<dbReference type="PANTHER" id="PTHR33221:SF9">
    <property type="entry name" value="RRF2 FAMILY PROTEIN"/>
    <property type="match status" value="1"/>
</dbReference>
<dbReference type="InterPro" id="IPR036388">
    <property type="entry name" value="WH-like_DNA-bd_sf"/>
</dbReference>
<dbReference type="EMBL" id="DUTF01000011">
    <property type="protein sequence ID" value="HHY25227.1"/>
    <property type="molecule type" value="Genomic_DNA"/>
</dbReference>
<accession>A0A7C7D3D7</accession>
<dbReference type="PANTHER" id="PTHR33221">
    <property type="entry name" value="WINGED HELIX-TURN-HELIX TRANSCRIPTIONAL REGULATOR, RRF2 FAMILY"/>
    <property type="match status" value="1"/>
</dbReference>
<dbReference type="PROSITE" id="PS51197">
    <property type="entry name" value="HTH_RRF2_2"/>
    <property type="match status" value="1"/>
</dbReference>
<evidence type="ECO:0000313" key="2">
    <source>
        <dbReference type="Proteomes" id="UP000553059"/>
    </source>
</evidence>
<dbReference type="InterPro" id="IPR036390">
    <property type="entry name" value="WH_DNA-bd_sf"/>
</dbReference>
<dbReference type="GO" id="GO:0003700">
    <property type="term" value="F:DNA-binding transcription factor activity"/>
    <property type="evidence" value="ECO:0007669"/>
    <property type="project" value="TreeGrafter"/>
</dbReference>
<proteinExistence type="predicted"/>
<gene>
    <name evidence="1" type="ORF">GX523_00480</name>
</gene>
<dbReference type="AlphaFoldDB" id="A0A7C7D3D7"/>
<organism evidence="1 2">
    <name type="scientific">Desulfitobacterium dehalogenans</name>
    <dbReference type="NCBI Taxonomy" id="36854"/>
    <lineage>
        <taxon>Bacteria</taxon>
        <taxon>Bacillati</taxon>
        <taxon>Bacillota</taxon>
        <taxon>Clostridia</taxon>
        <taxon>Eubacteriales</taxon>
        <taxon>Desulfitobacteriaceae</taxon>
        <taxon>Desulfitobacterium</taxon>
    </lineage>
</organism>
<dbReference type="Proteomes" id="UP000553059">
    <property type="component" value="Unassembled WGS sequence"/>
</dbReference>
<dbReference type="GO" id="GO:0005829">
    <property type="term" value="C:cytosol"/>
    <property type="evidence" value="ECO:0007669"/>
    <property type="project" value="TreeGrafter"/>
</dbReference>
<reference evidence="1 2" key="1">
    <citation type="journal article" date="2020" name="Biotechnol. Biofuels">
        <title>New insights from the biogas microbiome by comprehensive genome-resolved metagenomics of nearly 1600 species originating from multiple anaerobic digesters.</title>
        <authorList>
            <person name="Campanaro S."/>
            <person name="Treu L."/>
            <person name="Rodriguez-R L.M."/>
            <person name="Kovalovszki A."/>
            <person name="Ziels R.M."/>
            <person name="Maus I."/>
            <person name="Zhu X."/>
            <person name="Kougias P.G."/>
            <person name="Basile A."/>
            <person name="Luo G."/>
            <person name="Schluter A."/>
            <person name="Konstantinidis K.T."/>
            <person name="Angelidaki I."/>
        </authorList>
    </citation>
    <scope>NUCLEOTIDE SEQUENCE [LARGE SCALE GENOMIC DNA]</scope>
    <source>
        <strain evidence="1">AS05jafATM_4</strain>
    </source>
</reference>
<dbReference type="InterPro" id="IPR000944">
    <property type="entry name" value="Tscrpt_reg_Rrf2"/>
</dbReference>
<dbReference type="SUPFAM" id="SSF46785">
    <property type="entry name" value="Winged helix' DNA-binding domain"/>
    <property type="match status" value="1"/>
</dbReference>
<dbReference type="Gene3D" id="1.10.10.10">
    <property type="entry name" value="Winged helix-like DNA-binding domain superfamily/Winged helix DNA-binding domain"/>
    <property type="match status" value="1"/>
</dbReference>
<sequence length="139" mass="15349">MQLIVQAGDLGPKWFHIGLRAMVVIAKSNTLLNSTQIAEELGAESTFLRKILTRLAKNNLICTYAGRYGGYELGKSSREILVGDVYKALVSTVSTPYYSVPPTGSEQFISLIISKAEREFQATLDKYSIEDLVNNSNIN</sequence>
<protein>
    <submittedName>
        <fullName evidence="1">Rrf2 family transcriptional regulator</fullName>
    </submittedName>
</protein>
<dbReference type="Pfam" id="PF02082">
    <property type="entry name" value="Rrf2"/>
    <property type="match status" value="1"/>
</dbReference>
<evidence type="ECO:0000313" key="1">
    <source>
        <dbReference type="EMBL" id="HHY25227.1"/>
    </source>
</evidence>